<comment type="function">
    <text evidence="8">Required for pre-mRNA splicing as component of the spliceosome. Participates in the second catalytic step of pre-mRNA splicing, when the free hydroxyl group of exon I attacks the 3'-splice site to generate spliced mRNA and the excised lariat intron. Required for holding exon 1 properly in the spliceosome and for correct AG identification when more than one possible AG exists in 3'-splicing site region. May be involved in the activation of proximal AG. Probably also involved in alternative splicing regulation.</text>
</comment>
<feature type="compositionally biased region" description="Basic and acidic residues" evidence="11">
    <location>
        <begin position="478"/>
        <end position="492"/>
    </location>
</feature>
<feature type="compositionally biased region" description="Basic residues" evidence="11">
    <location>
        <begin position="493"/>
        <end position="506"/>
    </location>
</feature>
<evidence type="ECO:0000313" key="14">
    <source>
        <dbReference type="Proteomes" id="UP000829720"/>
    </source>
</evidence>
<dbReference type="GO" id="GO:0030628">
    <property type="term" value="F:pre-mRNA 3'-splice site binding"/>
    <property type="evidence" value="ECO:0007669"/>
    <property type="project" value="UniProtKB-UniRule"/>
</dbReference>
<dbReference type="PANTHER" id="PTHR12942">
    <property type="entry name" value="STEP II SPLICING FACTOR SLU7"/>
    <property type="match status" value="1"/>
</dbReference>
<evidence type="ECO:0000256" key="7">
    <source>
        <dbReference type="ARBA" id="ARBA00023242"/>
    </source>
</evidence>
<dbReference type="Pfam" id="PF11708">
    <property type="entry name" value="Slu7"/>
    <property type="match status" value="1"/>
</dbReference>
<comment type="function">
    <text evidence="10">Involved in pre-mRNA splicing.</text>
</comment>
<keyword evidence="14" id="KW-1185">Reference proteome</keyword>
<evidence type="ECO:0000256" key="6">
    <source>
        <dbReference type="ARBA" id="ARBA00023187"/>
    </source>
</evidence>
<keyword evidence="5 10" id="KW-0747">Spliceosome</keyword>
<dbReference type="InterPro" id="IPR021715">
    <property type="entry name" value="Slu7_dom"/>
</dbReference>
<accession>A0A8T3DUP7</accession>
<dbReference type="InterPro" id="IPR039974">
    <property type="entry name" value="Splicing_factor_SLU7"/>
</dbReference>
<dbReference type="EMBL" id="JAERUA010000006">
    <property type="protein sequence ID" value="KAI1898418.1"/>
    <property type="molecule type" value="Genomic_DNA"/>
</dbReference>
<keyword evidence="6 10" id="KW-0508">mRNA splicing</keyword>
<evidence type="ECO:0000256" key="4">
    <source>
        <dbReference type="ARBA" id="ARBA00022664"/>
    </source>
</evidence>
<dbReference type="PANTHER" id="PTHR12942:SF2">
    <property type="entry name" value="PRE-MRNA-SPLICING FACTOR SLU7"/>
    <property type="match status" value="1"/>
</dbReference>
<feature type="compositionally biased region" description="Basic and acidic residues" evidence="11">
    <location>
        <begin position="216"/>
        <end position="230"/>
    </location>
</feature>
<gene>
    <name evidence="13" type="ORF">AGOR_G00072130</name>
</gene>
<protein>
    <recommendedName>
        <fullName evidence="3 10">Pre-mRNA-splicing factor SLU7</fullName>
    </recommendedName>
</protein>
<feature type="region of interest" description="Disordered" evidence="11">
    <location>
        <begin position="1"/>
        <end position="59"/>
    </location>
</feature>
<feature type="compositionally biased region" description="Basic and acidic residues" evidence="11">
    <location>
        <begin position="556"/>
        <end position="577"/>
    </location>
</feature>
<dbReference type="Proteomes" id="UP000829720">
    <property type="component" value="Unassembled WGS sequence"/>
</dbReference>
<evidence type="ECO:0000313" key="13">
    <source>
        <dbReference type="EMBL" id="KAI1898418.1"/>
    </source>
</evidence>
<evidence type="ECO:0000256" key="5">
    <source>
        <dbReference type="ARBA" id="ARBA00022728"/>
    </source>
</evidence>
<dbReference type="AlphaFoldDB" id="A0A8T3DUP7"/>
<evidence type="ECO:0000256" key="1">
    <source>
        <dbReference type="ARBA" id="ARBA00004123"/>
    </source>
</evidence>
<dbReference type="GO" id="GO:0000398">
    <property type="term" value="P:mRNA splicing, via spliceosome"/>
    <property type="evidence" value="ECO:0007669"/>
    <property type="project" value="UniProtKB-UniRule"/>
</dbReference>
<feature type="region of interest" description="Disordered" evidence="11">
    <location>
        <begin position="470"/>
        <end position="585"/>
    </location>
</feature>
<evidence type="ECO:0000256" key="2">
    <source>
        <dbReference type="ARBA" id="ARBA00007203"/>
    </source>
</evidence>
<proteinExistence type="inferred from homology"/>
<organism evidence="13 14">
    <name type="scientific">Albula goreensis</name>
    <dbReference type="NCBI Taxonomy" id="1534307"/>
    <lineage>
        <taxon>Eukaryota</taxon>
        <taxon>Metazoa</taxon>
        <taxon>Chordata</taxon>
        <taxon>Craniata</taxon>
        <taxon>Vertebrata</taxon>
        <taxon>Euteleostomi</taxon>
        <taxon>Actinopterygii</taxon>
        <taxon>Neopterygii</taxon>
        <taxon>Teleostei</taxon>
        <taxon>Albuliformes</taxon>
        <taxon>Albulidae</taxon>
        <taxon>Albula</taxon>
    </lineage>
</organism>
<feature type="compositionally biased region" description="Basic and acidic residues" evidence="11">
    <location>
        <begin position="20"/>
        <end position="41"/>
    </location>
</feature>
<evidence type="ECO:0000256" key="8">
    <source>
        <dbReference type="ARBA" id="ARBA00045201"/>
    </source>
</evidence>
<reference evidence="13" key="1">
    <citation type="submission" date="2021-01" db="EMBL/GenBank/DDBJ databases">
        <authorList>
            <person name="Zahm M."/>
            <person name="Roques C."/>
            <person name="Cabau C."/>
            <person name="Klopp C."/>
            <person name="Donnadieu C."/>
            <person name="Jouanno E."/>
            <person name="Lampietro C."/>
            <person name="Louis A."/>
            <person name="Herpin A."/>
            <person name="Echchiki A."/>
            <person name="Berthelot C."/>
            <person name="Parey E."/>
            <person name="Roest-Crollius H."/>
            <person name="Braasch I."/>
            <person name="Postlethwait J."/>
            <person name="Bobe J."/>
            <person name="Montfort J."/>
            <person name="Bouchez O."/>
            <person name="Begum T."/>
            <person name="Mejri S."/>
            <person name="Adams A."/>
            <person name="Chen W.-J."/>
            <person name="Guiguen Y."/>
        </authorList>
    </citation>
    <scope>NUCLEOTIDE SEQUENCE</scope>
    <source>
        <tissue evidence="13">Blood</tissue>
    </source>
</reference>
<evidence type="ECO:0000256" key="10">
    <source>
        <dbReference type="RuleBase" id="RU367071"/>
    </source>
</evidence>
<evidence type="ECO:0000256" key="11">
    <source>
        <dbReference type="SAM" id="MobiDB-lite"/>
    </source>
</evidence>
<comment type="similarity">
    <text evidence="2 10">Belongs to the SLU7 family.</text>
</comment>
<feature type="compositionally biased region" description="Basic and acidic residues" evidence="11">
    <location>
        <begin position="528"/>
        <end position="537"/>
    </location>
</feature>
<dbReference type="GO" id="GO:0005681">
    <property type="term" value="C:spliceosomal complex"/>
    <property type="evidence" value="ECO:0007669"/>
    <property type="project" value="UniProtKB-UniRule"/>
</dbReference>
<feature type="domain" description="Pre-mRNA-splicing factor SLU7" evidence="12">
    <location>
        <begin position="158"/>
        <end position="430"/>
    </location>
</feature>
<keyword evidence="7 10" id="KW-0539">Nucleus</keyword>
<dbReference type="OrthoDB" id="249612at2759"/>
<comment type="subunit">
    <text evidence="9">Component of pre-catalytic, catalytic and post-catalytic spliceosomes. Associates with the spliceosome prior to recognition of the 3'-splice site for step II, probably during catalysis of step I.</text>
</comment>
<feature type="compositionally biased region" description="Polar residues" evidence="11">
    <location>
        <begin position="206"/>
        <end position="215"/>
    </location>
</feature>
<feature type="region of interest" description="Disordered" evidence="11">
    <location>
        <begin position="203"/>
        <end position="251"/>
    </location>
</feature>
<keyword evidence="4 10" id="KW-0507">mRNA processing</keyword>
<comment type="caution">
    <text evidence="13">The sequence shown here is derived from an EMBL/GenBank/DDBJ whole genome shotgun (WGS) entry which is preliminary data.</text>
</comment>
<evidence type="ECO:0000256" key="9">
    <source>
        <dbReference type="ARBA" id="ARBA00046810"/>
    </source>
</evidence>
<feature type="compositionally biased region" description="Acidic residues" evidence="11">
    <location>
        <begin position="231"/>
        <end position="244"/>
    </location>
</feature>
<sequence>MPEQSADGVDQGVVGLEGLEEPKKMTREDWRKKKELEEQRKLGNAPAEVDEEGKDINPHIPQYISSVPWYIDPSKRPTLKHQRPQEEKQRQYSAIGDWYKRGVQEKPVSTKFRKGACENCGAMTHKKKDCLERPRKVGAKFTGTGMAPDEHSQIQLSLDYDGKRDRWNGYDPEDHMRIVEEYAKVDLAKRTLKAQKLQEELASGKLTDQATSSRKQYGEDEHGSQEREHNSEDEDEDKYADDIDMPGQNFDSKRRITVRNLRIREDIAKYLRNLDPNSAYYDPKTRAMRENPYANTGMNPEEVGYAGDNFARYTGDTITMAQSQLFAWEAYDKGSEVHLQADPTKLELLHQSFKVKKEDFKDKQKESILAKYGGQEHLDAPPRELLLAQTEDYVEYSRHGAVLKGLEKAVARSKYEEDVLINNHTCIWGSYWKDGCWGYKCCHSLVKQSYCTGDAGIKTSSTTCTPFEDGLEVEQQEEEPKSLMEMHQEKMREKKKKKKKNKKHKKHDSDSSDEEDEAKKKEKLKKALSAEEQRLKQVAELMQIDERKRPYNSLQEVREPTEEEMEAFRMKRSRPDDPMASFLGQ</sequence>
<comment type="subcellular location">
    <subcellularLocation>
        <location evidence="1 10">Nucleus</location>
    </subcellularLocation>
</comment>
<evidence type="ECO:0000256" key="3">
    <source>
        <dbReference type="ARBA" id="ARBA00021377"/>
    </source>
</evidence>
<evidence type="ECO:0000259" key="12">
    <source>
        <dbReference type="Pfam" id="PF11708"/>
    </source>
</evidence>
<name>A0A8T3DUP7_9TELE</name>
<comment type="subunit">
    <text evidence="10">Associated with the spliceosome.</text>
</comment>